<dbReference type="PROSITE" id="PS50181">
    <property type="entry name" value="FBOX"/>
    <property type="match status" value="1"/>
</dbReference>
<name>A0A2H3TFW3_FUSOX</name>
<dbReference type="VEuPathDB" id="FungiDB:FOC4_g10002200"/>
<dbReference type="VEuPathDB" id="FungiDB:HZS61_005325"/>
<sequence length="1237" mass="141990">MNISSDPDQIQEVDSYDDKSFCKQHKGPRMGPKEPAGANGFPADESRGFNFSPFIVQPRNYHISYLPNTPLDLFQLIVPKSLLWRWIEYTNSWVYYLLENSVVDSWNNPLHERSQLLAWEGVSTAQIYIWLGMQIYIGIHKERKLRSHWKAPRLGEQAPLHSVIKFMPYWRFQLIHRYLRPFDHTKIDENAPLPKVFQAAEEWSNHIQRVSAALFQPGSHLAVDECMVRYTGRSTATTVVKGKPTPLGFKIWVIAQAGFFIRWLWHFKGSNYDALGGGPRRKRGRPSTQEREVATKEATALTQLGNTQGVVTSLCDSLPKQTYYVFVDNLFSTPPLFRKLRDHGYGATGTARPNCGIHKDLKRDKALDKLGHCDYASNEVRAIPTRDNKLYRQHLSESLLEADPHKLTLPFNMTSSNSRNAWCAICGVTIESTIIKLRLIYPKGFSTYDPDVVCDVDVEWLDQVHLLGYNTSVTTRSKFYVSGLAIIGRRVDMASETQTDPSFAGVDVRTLRVYRNKKGPERVIPFHWQCYKTLALYLTGTSDTTRIRKGALYRALDRFSVVRRVQQQASVSEYRCLSLDYGEVSKAQKDYWECIPGQEYTVFSPQCQAQLKRDIVAFISSPRFEKPRQYRHEANRESNPLTTLPETVIFGVSEFLDNRSLINLFCASLETFSSLRDNDSFWKRRIITHLPFFFELHDYLKEQSQGLENRDFRKIFLWADAASKPQSGVTRLMFPVANRRRIWKVCEQIGEIYNQEPHQKNVPKSYLECQARRSEGQVIGDTREPGLYFRSVNFLRDWSELLRPWTLDLFWNSEGDLSGISVTFGEDQRIFGHEPLERGAAQTTGSFPGGVWIRGFVFHIYVSSVLRPWQACSWNYSSCKGITVHLTDGSEHTYGQDGQHLVKMPFAAAENMTIVGIKGTLTAHKIHGIYPFIEKIWVLQAPITGGQSSRDSLKHRAHEVSCWNSVNCMLKSLISPDKDLELNLCKGRVRNFERWHCLVPLNTLILANDTTQLYQIRSISAYLIRDRICFNSWSNHCCDVGNLRVITDVETRYLRDMDDDSSIWPEHRWDTFDIDGLGGEIIEEVIVHHAFSQDPSPKAIKICTNRGRLVIWGVDMEQGENGKETNEACPPISSHRLPTHLRPDGRFAIVGFAMGCGKVFGRWHSNEYHVERSKAPICRSYSRRLNGEGEDYMDEEDSRGPWTKDQYDRRNESTIHTGMSKFGIITKRIAGSPEQGI</sequence>
<dbReference type="VEuPathDB" id="FungiDB:FOXG_16947"/>
<dbReference type="VEuPathDB" id="FungiDB:HZS61_005548"/>
<gene>
    <name evidence="3" type="ORF">FRV6_11725</name>
</gene>
<dbReference type="Proteomes" id="UP000219369">
    <property type="component" value="Unassembled WGS sequence"/>
</dbReference>
<evidence type="ECO:0000256" key="1">
    <source>
        <dbReference type="SAM" id="MobiDB-lite"/>
    </source>
</evidence>
<protein>
    <recommendedName>
        <fullName evidence="2">F-box domain-containing protein</fullName>
    </recommendedName>
</protein>
<dbReference type="VEuPathDB" id="FungiDB:FOC4_g10010267"/>
<dbReference type="InterPro" id="IPR036047">
    <property type="entry name" value="F-box-like_dom_sf"/>
</dbReference>
<dbReference type="VEuPathDB" id="FungiDB:FOMG_13316"/>
<evidence type="ECO:0000313" key="4">
    <source>
        <dbReference type="Proteomes" id="UP000219369"/>
    </source>
</evidence>
<dbReference type="VEuPathDB" id="FungiDB:FOMG_17386"/>
<dbReference type="VEuPathDB" id="FungiDB:FOZG_17636"/>
<feature type="region of interest" description="Disordered" evidence="1">
    <location>
        <begin position="1"/>
        <end position="39"/>
    </location>
</feature>
<dbReference type="VEuPathDB" id="FungiDB:FOC1_g10005723"/>
<feature type="domain" description="F-box" evidence="2">
    <location>
        <begin position="638"/>
        <end position="685"/>
    </location>
</feature>
<dbReference type="PANTHER" id="PTHR46599:SF3">
    <property type="entry name" value="PIGGYBAC TRANSPOSABLE ELEMENT-DERIVED PROTEIN 4"/>
    <property type="match status" value="1"/>
</dbReference>
<dbReference type="InterPro" id="IPR029526">
    <property type="entry name" value="PGBD"/>
</dbReference>
<proteinExistence type="predicted"/>
<dbReference type="AlphaFoldDB" id="A0A2H3TFW3"/>
<evidence type="ECO:0000259" key="2">
    <source>
        <dbReference type="PROSITE" id="PS50181"/>
    </source>
</evidence>
<dbReference type="PANTHER" id="PTHR46599">
    <property type="entry name" value="PIGGYBAC TRANSPOSABLE ELEMENT-DERIVED PROTEIN 4"/>
    <property type="match status" value="1"/>
</dbReference>
<dbReference type="EMBL" id="FMJY01000006">
    <property type="protein sequence ID" value="SCO87598.1"/>
    <property type="molecule type" value="Genomic_DNA"/>
</dbReference>
<dbReference type="OrthoDB" id="2571985at2759"/>
<dbReference type="InterPro" id="IPR001810">
    <property type="entry name" value="F-box_dom"/>
</dbReference>
<dbReference type="SUPFAM" id="SSF81383">
    <property type="entry name" value="F-box domain"/>
    <property type="match status" value="1"/>
</dbReference>
<organism evidence="3 4">
    <name type="scientific">Fusarium oxysporum</name>
    <name type="common">Fusarium vascular wilt</name>
    <dbReference type="NCBI Taxonomy" id="5507"/>
    <lineage>
        <taxon>Eukaryota</taxon>
        <taxon>Fungi</taxon>
        <taxon>Dikarya</taxon>
        <taxon>Ascomycota</taxon>
        <taxon>Pezizomycotina</taxon>
        <taxon>Sordariomycetes</taxon>
        <taxon>Hypocreomycetidae</taxon>
        <taxon>Hypocreales</taxon>
        <taxon>Nectriaceae</taxon>
        <taxon>Fusarium</taxon>
        <taxon>Fusarium oxysporum species complex</taxon>
    </lineage>
</organism>
<evidence type="ECO:0000313" key="3">
    <source>
        <dbReference type="EMBL" id="SCO87598.1"/>
    </source>
</evidence>
<dbReference type="Pfam" id="PF13843">
    <property type="entry name" value="DDE_Tnp_1_7"/>
    <property type="match status" value="1"/>
</dbReference>
<reference evidence="4" key="1">
    <citation type="submission" date="2016-09" db="EMBL/GenBank/DDBJ databases">
        <authorList>
            <person name="Guldener U."/>
        </authorList>
    </citation>
    <scope>NUCLEOTIDE SEQUENCE [LARGE SCALE GENOMIC DNA]</scope>
    <source>
        <strain evidence="4">V64-1</strain>
    </source>
</reference>
<accession>A0A2H3TFW3</accession>